<accession>A0A8D0BZQ8</accession>
<dbReference type="Proteomes" id="UP000694421">
    <property type="component" value="Unplaced"/>
</dbReference>
<evidence type="ECO:0000313" key="5">
    <source>
        <dbReference type="Ensembl" id="ENSSMRP00000014916.1"/>
    </source>
</evidence>
<comment type="subcellular location">
    <subcellularLocation>
        <location evidence="1">Secreted</location>
    </subcellularLocation>
</comment>
<protein>
    <recommendedName>
        <fullName evidence="4">VWFD domain-containing protein</fullName>
    </recommendedName>
</protein>
<evidence type="ECO:0000256" key="2">
    <source>
        <dbReference type="ARBA" id="ARBA00022525"/>
    </source>
</evidence>
<evidence type="ECO:0000313" key="6">
    <source>
        <dbReference type="Proteomes" id="UP000694421"/>
    </source>
</evidence>
<dbReference type="GO" id="GO:0030513">
    <property type="term" value="P:positive regulation of BMP signaling pathway"/>
    <property type="evidence" value="ECO:0007669"/>
    <property type="project" value="TreeGrafter"/>
</dbReference>
<dbReference type="GO" id="GO:0005576">
    <property type="term" value="C:extracellular region"/>
    <property type="evidence" value="ECO:0007669"/>
    <property type="project" value="UniProtKB-SubCell"/>
</dbReference>
<evidence type="ECO:0000256" key="3">
    <source>
        <dbReference type="ARBA" id="ARBA00022729"/>
    </source>
</evidence>
<dbReference type="InterPro" id="IPR052424">
    <property type="entry name" value="Kielin_Chordin-BMP_Reg"/>
</dbReference>
<dbReference type="InterPro" id="IPR001846">
    <property type="entry name" value="VWF_type-D"/>
</dbReference>
<dbReference type="Pfam" id="PF00094">
    <property type="entry name" value="VWD"/>
    <property type="match status" value="1"/>
</dbReference>
<keyword evidence="3" id="KW-0732">Signal</keyword>
<keyword evidence="6" id="KW-1185">Reference proteome</keyword>
<keyword evidence="2" id="KW-0964">Secreted</keyword>
<feature type="domain" description="VWFD" evidence="4">
    <location>
        <begin position="55"/>
        <end position="142"/>
    </location>
</feature>
<dbReference type="OMA" id="ECANSSC"/>
<evidence type="ECO:0000256" key="1">
    <source>
        <dbReference type="ARBA" id="ARBA00004613"/>
    </source>
</evidence>
<dbReference type="PROSITE" id="PS51233">
    <property type="entry name" value="VWFD"/>
    <property type="match status" value="1"/>
</dbReference>
<dbReference type="Pfam" id="PF12714">
    <property type="entry name" value="TILa"/>
    <property type="match status" value="1"/>
</dbReference>
<dbReference type="InterPro" id="IPR025615">
    <property type="entry name" value="TILa_dom"/>
</dbReference>
<dbReference type="PANTHER" id="PTHR46698:SF7">
    <property type="entry name" value="VWFD DOMAIN-CONTAINING PROTEIN"/>
    <property type="match status" value="1"/>
</dbReference>
<proteinExistence type="predicted"/>
<dbReference type="Ensembl" id="ENSSMRT00000017383.1">
    <property type="protein sequence ID" value="ENSSMRP00000014916.1"/>
    <property type="gene ID" value="ENSSMRG00000011618.1"/>
</dbReference>
<dbReference type="AlphaFoldDB" id="A0A8D0BZQ8"/>
<organism evidence="5 6">
    <name type="scientific">Salvator merianae</name>
    <name type="common">Argentine black and white tegu</name>
    <name type="synonym">Tupinambis merianae</name>
    <dbReference type="NCBI Taxonomy" id="96440"/>
    <lineage>
        <taxon>Eukaryota</taxon>
        <taxon>Metazoa</taxon>
        <taxon>Chordata</taxon>
        <taxon>Craniata</taxon>
        <taxon>Vertebrata</taxon>
        <taxon>Euteleostomi</taxon>
        <taxon>Lepidosauria</taxon>
        <taxon>Squamata</taxon>
        <taxon>Bifurcata</taxon>
        <taxon>Unidentata</taxon>
        <taxon>Episquamata</taxon>
        <taxon>Laterata</taxon>
        <taxon>Teiioidea</taxon>
        <taxon>Teiidae</taxon>
        <taxon>Salvator</taxon>
    </lineage>
</organism>
<dbReference type="PANTHER" id="PTHR46698">
    <property type="entry name" value="CROSSVEINLESS 2"/>
    <property type="match status" value="1"/>
</dbReference>
<reference evidence="5" key="1">
    <citation type="submission" date="2025-08" db="UniProtKB">
        <authorList>
            <consortium name="Ensembl"/>
        </authorList>
    </citation>
    <scope>IDENTIFICATION</scope>
</reference>
<dbReference type="GeneTree" id="ENSGT01030000236274"/>
<sequence length="142" mass="15994">MNNHSYQVGEEILTETCSKKCSCKQLDFHCISASCNPGQECTVKQGKLGCHFRRGICTVTGDPHYFTFDGAVAHFQGTCAYEISKTCHPSLPFFYQVVAENRQRGHPRVSFVSQVEVWLENGTLNFHIFLRDGKTVEVHGSF</sequence>
<reference evidence="5" key="2">
    <citation type="submission" date="2025-09" db="UniProtKB">
        <authorList>
            <consortium name="Ensembl"/>
        </authorList>
    </citation>
    <scope>IDENTIFICATION</scope>
</reference>
<evidence type="ECO:0000259" key="4">
    <source>
        <dbReference type="PROSITE" id="PS51233"/>
    </source>
</evidence>
<name>A0A8D0BZQ8_SALMN</name>